<dbReference type="SUPFAM" id="SSF55920">
    <property type="entry name" value="Creatinase/aminopeptidase"/>
    <property type="match status" value="1"/>
</dbReference>
<dbReference type="EMBL" id="UINC01001243">
    <property type="protein sequence ID" value="SUZ75379.1"/>
    <property type="molecule type" value="Genomic_DNA"/>
</dbReference>
<dbReference type="AlphaFoldDB" id="A0A381QAF9"/>
<organism evidence="1">
    <name type="scientific">marine metagenome</name>
    <dbReference type="NCBI Taxonomy" id="408172"/>
    <lineage>
        <taxon>unclassified sequences</taxon>
        <taxon>metagenomes</taxon>
        <taxon>ecological metagenomes</taxon>
    </lineage>
</organism>
<reference evidence="1" key="1">
    <citation type="submission" date="2018-05" db="EMBL/GenBank/DDBJ databases">
        <authorList>
            <person name="Lanie J.A."/>
            <person name="Ng W.-L."/>
            <person name="Kazmierczak K.M."/>
            <person name="Andrzejewski T.M."/>
            <person name="Davidsen T.M."/>
            <person name="Wayne K.J."/>
            <person name="Tettelin H."/>
            <person name="Glass J.I."/>
            <person name="Rusch D."/>
            <person name="Podicherti R."/>
            <person name="Tsui H.-C.T."/>
            <person name="Winkler M.E."/>
        </authorList>
    </citation>
    <scope>NUCLEOTIDE SEQUENCE</scope>
</reference>
<protein>
    <submittedName>
        <fullName evidence="1">Uncharacterized protein</fullName>
    </submittedName>
</protein>
<sequence length="51" mass="5535">MEKSQLVFGDKTELQPKIVFAVDGSVNVSKTFGAQVGDSFVITKDGYVQLI</sequence>
<gene>
    <name evidence="1" type="ORF">METZ01_LOCUS28233</name>
</gene>
<evidence type="ECO:0000313" key="1">
    <source>
        <dbReference type="EMBL" id="SUZ75379.1"/>
    </source>
</evidence>
<accession>A0A381QAF9</accession>
<proteinExistence type="predicted"/>
<name>A0A381QAF9_9ZZZZ</name>
<dbReference type="InterPro" id="IPR036005">
    <property type="entry name" value="Creatinase/aminopeptidase-like"/>
</dbReference>